<protein>
    <submittedName>
        <fullName evidence="2">Uncharacterized protein</fullName>
    </submittedName>
</protein>
<dbReference type="AlphaFoldDB" id="A0A5N5HSM2"/>
<feature type="compositionally biased region" description="Low complexity" evidence="1">
    <location>
        <begin position="25"/>
        <end position="39"/>
    </location>
</feature>
<feature type="region of interest" description="Disordered" evidence="1">
    <location>
        <begin position="1"/>
        <end position="71"/>
    </location>
</feature>
<comment type="caution">
    <text evidence="2">The sequence shown here is derived from an EMBL/GenBank/DDBJ whole genome shotgun (WGS) entry which is preliminary data.</text>
</comment>
<evidence type="ECO:0000256" key="1">
    <source>
        <dbReference type="SAM" id="MobiDB-lite"/>
    </source>
</evidence>
<keyword evidence="3" id="KW-1185">Reference proteome</keyword>
<reference evidence="2 3" key="3">
    <citation type="submission" date="2019-11" db="EMBL/GenBank/DDBJ databases">
        <title>A de novo genome assembly of a pear dwarfing rootstock.</title>
        <authorList>
            <person name="Wang F."/>
            <person name="Wang J."/>
            <person name="Li S."/>
            <person name="Zhang Y."/>
            <person name="Fang M."/>
            <person name="Ma L."/>
            <person name="Zhao Y."/>
            <person name="Jiang S."/>
        </authorList>
    </citation>
    <scope>NUCLEOTIDE SEQUENCE [LARGE SCALE GENOMIC DNA]</scope>
    <source>
        <strain evidence="2">S2</strain>
        <tissue evidence="2">Leaf</tissue>
    </source>
</reference>
<evidence type="ECO:0000313" key="2">
    <source>
        <dbReference type="EMBL" id="KAB2630866.1"/>
    </source>
</evidence>
<proteinExistence type="predicted"/>
<dbReference type="EMBL" id="SMOL01000143">
    <property type="protein sequence ID" value="KAB2630866.1"/>
    <property type="molecule type" value="Genomic_DNA"/>
</dbReference>
<dbReference type="Proteomes" id="UP000327157">
    <property type="component" value="Chromosome 12"/>
</dbReference>
<name>A0A5N5HSM2_9ROSA</name>
<feature type="compositionally biased region" description="Low complexity" evidence="1">
    <location>
        <begin position="49"/>
        <end position="62"/>
    </location>
</feature>
<reference evidence="3" key="2">
    <citation type="submission" date="2019-10" db="EMBL/GenBank/DDBJ databases">
        <title>A de novo genome assembly of a pear dwarfing rootstock.</title>
        <authorList>
            <person name="Wang F."/>
            <person name="Wang J."/>
            <person name="Li S."/>
            <person name="Zhang Y."/>
            <person name="Fang M."/>
            <person name="Ma L."/>
            <person name="Zhao Y."/>
            <person name="Jiang S."/>
        </authorList>
    </citation>
    <scope>NUCLEOTIDE SEQUENCE [LARGE SCALE GENOMIC DNA]</scope>
</reference>
<organism evidence="2 3">
    <name type="scientific">Pyrus ussuriensis x Pyrus communis</name>
    <dbReference type="NCBI Taxonomy" id="2448454"/>
    <lineage>
        <taxon>Eukaryota</taxon>
        <taxon>Viridiplantae</taxon>
        <taxon>Streptophyta</taxon>
        <taxon>Embryophyta</taxon>
        <taxon>Tracheophyta</taxon>
        <taxon>Spermatophyta</taxon>
        <taxon>Magnoliopsida</taxon>
        <taxon>eudicotyledons</taxon>
        <taxon>Gunneridae</taxon>
        <taxon>Pentapetalae</taxon>
        <taxon>rosids</taxon>
        <taxon>fabids</taxon>
        <taxon>Rosales</taxon>
        <taxon>Rosaceae</taxon>
        <taxon>Amygdaloideae</taxon>
        <taxon>Maleae</taxon>
        <taxon>Pyrus</taxon>
    </lineage>
</organism>
<sequence length="253" mass="28501">MSQLIRSSKVMTTAPHSIPPPPTSAPASSASSVVLSVSAMCGHRRPRTPDTTSASTSDASRSQQAKKNTWEPCRQLKMAKVTLVTNGRITIEYDDRHQAAPMPKQNSTLARDIGHVTNYNFDNINDNMLAYINSFFTFGDPQVVLEEGCLKDFEDREENWVWLCSHFQEPGYKKAKANKINREKKTLLYHSSLRPFSYRMKAWQQALSQSGICLPDIHPPSMFEPLQPEHAQNSTHLTSEPVLNPKPFLPQSF</sequence>
<reference evidence="2 3" key="1">
    <citation type="submission" date="2019-09" db="EMBL/GenBank/DDBJ databases">
        <authorList>
            <person name="Ou C."/>
        </authorList>
    </citation>
    <scope>NUCLEOTIDE SEQUENCE [LARGE SCALE GENOMIC DNA]</scope>
    <source>
        <strain evidence="2">S2</strain>
        <tissue evidence="2">Leaf</tissue>
    </source>
</reference>
<feature type="region of interest" description="Disordered" evidence="1">
    <location>
        <begin position="224"/>
        <end position="253"/>
    </location>
</feature>
<feature type="compositionally biased region" description="Polar residues" evidence="1">
    <location>
        <begin position="1"/>
        <end position="11"/>
    </location>
</feature>
<evidence type="ECO:0000313" key="3">
    <source>
        <dbReference type="Proteomes" id="UP000327157"/>
    </source>
</evidence>
<accession>A0A5N5HSM2</accession>
<gene>
    <name evidence="2" type="ORF">D8674_008385</name>
</gene>